<accession>A0A3G6YJK0</accession>
<reference evidence="1 2" key="1">
    <citation type="submission" date="2018-11" db="EMBL/GenBank/DDBJ databases">
        <authorList>
            <person name="Kuo S.-C."/>
            <person name="Chen F.-J."/>
            <person name="Liao Y.-C."/>
        </authorList>
    </citation>
    <scope>NUCLEOTIDE SEQUENCE [LARGE SCALE GENOMIC DNA]</scope>
    <source>
        <strain evidence="1 2">2014S06-099</strain>
    </source>
</reference>
<reference evidence="1 2" key="2">
    <citation type="submission" date="2018-12" db="EMBL/GenBank/DDBJ databases">
        <title>Molecular Epidemiology of Emerging Carbapenem-Resistance in Acinetobacter nosocomialis and Acinetobacter pittii in Taiwan, 2010-2014.</title>
        <authorList>
            <person name="Huang W.-C."/>
            <person name="Wang H.-Y."/>
            <person name="Lai J.-F."/>
            <person name="Lauderdale T.-L."/>
            <person name="Sytwu H.-K."/>
        </authorList>
    </citation>
    <scope>NUCLEOTIDE SEQUENCE [LARGE SCALE GENOMIC DNA]</scope>
    <source>
        <strain evidence="1 2">2014S06-099</strain>
    </source>
</reference>
<organism evidence="1 2">
    <name type="scientific">Acinetobacter pittii</name>
    <name type="common">Acinetobacter genomosp. 3</name>
    <dbReference type="NCBI Taxonomy" id="48296"/>
    <lineage>
        <taxon>Bacteria</taxon>
        <taxon>Pseudomonadati</taxon>
        <taxon>Pseudomonadota</taxon>
        <taxon>Gammaproteobacteria</taxon>
        <taxon>Moraxellales</taxon>
        <taxon>Moraxellaceae</taxon>
        <taxon>Acinetobacter</taxon>
        <taxon>Acinetobacter calcoaceticus/baumannii complex</taxon>
    </lineage>
</organism>
<dbReference type="EMBL" id="CP033540">
    <property type="protein sequence ID" value="AZC00296.1"/>
    <property type="molecule type" value="Genomic_DNA"/>
</dbReference>
<dbReference type="AlphaFoldDB" id="A0A3G6YJK0"/>
<name>A0A3G6YJK0_ACIPI</name>
<dbReference type="Proteomes" id="UP000254410">
    <property type="component" value="Chromosome"/>
</dbReference>
<proteinExistence type="predicted"/>
<evidence type="ECO:0000313" key="1">
    <source>
        <dbReference type="EMBL" id="AZC00296.1"/>
    </source>
</evidence>
<gene>
    <name evidence="1" type="ORF">DKE52_006145</name>
</gene>
<protein>
    <submittedName>
        <fullName evidence="1">Uncharacterized protein</fullName>
    </submittedName>
</protein>
<evidence type="ECO:0000313" key="2">
    <source>
        <dbReference type="Proteomes" id="UP000254410"/>
    </source>
</evidence>
<sequence>MNAYRFIGLFGIGKATRVINNVVNNAEHYSESTGSYYSHKMPNSVKISDLKNALKERLAFD</sequence>